<dbReference type="AlphaFoldDB" id="A0A328F7S9"/>
<geneLocation type="plasmid" evidence="1 4">
    <name>unnamed1</name>
</geneLocation>
<evidence type="ECO:0000313" key="3">
    <source>
        <dbReference type="Proteomes" id="UP000248798"/>
    </source>
</evidence>
<dbReference type="Proteomes" id="UP000248798">
    <property type="component" value="Unassembled WGS sequence"/>
</dbReference>
<reference evidence="1 4" key="2">
    <citation type="submission" date="2019-02" db="EMBL/GenBank/DDBJ databases">
        <title>Complete genome sequence of Desulfobacter hydrogenophilus AcRS1.</title>
        <authorList>
            <person name="Marietou A."/>
            <person name="Lund M.B."/>
            <person name="Marshall I.P.G."/>
            <person name="Schreiber L."/>
            <person name="Jorgensen B."/>
        </authorList>
    </citation>
    <scope>NUCLEOTIDE SEQUENCE [LARGE SCALE GENOMIC DNA]</scope>
    <source>
        <strain evidence="1 4">AcRS1</strain>
        <plasmid evidence="1 4">unnamed1</plasmid>
    </source>
</reference>
<dbReference type="PROSITE" id="PS51257">
    <property type="entry name" value="PROKAR_LIPOPROTEIN"/>
    <property type="match status" value="1"/>
</dbReference>
<evidence type="ECO:0000313" key="4">
    <source>
        <dbReference type="Proteomes" id="UP000293902"/>
    </source>
</evidence>
<sequence length="142" mass="16428">MRVIKIPIFLFVVLTLMGCVSTTPKKESWVLKSKENNPAPCCDVIIDRLVLEYPPAQTTLHLSKSENLDFDKLLESKARKAGYKISQRRESVKISYIIDMMDEHIGYIHLKSSKGLVFNQMFRLPNYLLYGNYTKQISEVKK</sequence>
<protein>
    <submittedName>
        <fullName evidence="2">Conjugal transfer protein TrbH</fullName>
    </submittedName>
</protein>
<proteinExistence type="predicted"/>
<dbReference type="RefSeq" id="WP_111959153.1">
    <property type="nucleotide sequence ID" value="NZ_CP036314.1"/>
</dbReference>
<dbReference type="EMBL" id="QLNI01000040">
    <property type="protein sequence ID" value="RAM00724.1"/>
    <property type="molecule type" value="Genomic_DNA"/>
</dbReference>
<organism evidence="2 3">
    <name type="scientific">Desulfobacter hydrogenophilus</name>
    <dbReference type="NCBI Taxonomy" id="2291"/>
    <lineage>
        <taxon>Bacteria</taxon>
        <taxon>Pseudomonadati</taxon>
        <taxon>Thermodesulfobacteriota</taxon>
        <taxon>Desulfobacteria</taxon>
        <taxon>Desulfobacterales</taxon>
        <taxon>Desulfobacteraceae</taxon>
        <taxon>Desulfobacter</taxon>
    </lineage>
</organism>
<keyword evidence="4" id="KW-1185">Reference proteome</keyword>
<dbReference type="EMBL" id="CP036314">
    <property type="protein sequence ID" value="QBH15703.1"/>
    <property type="molecule type" value="Genomic_DNA"/>
</dbReference>
<evidence type="ECO:0000313" key="1">
    <source>
        <dbReference type="EMBL" id="QBH15703.1"/>
    </source>
</evidence>
<evidence type="ECO:0000313" key="2">
    <source>
        <dbReference type="EMBL" id="RAM00724.1"/>
    </source>
</evidence>
<dbReference type="Proteomes" id="UP000293902">
    <property type="component" value="Plasmid unnamed1"/>
</dbReference>
<keyword evidence="1" id="KW-0614">Plasmid</keyword>
<gene>
    <name evidence="2" type="ORF">DO021_17785</name>
    <name evidence="1" type="ORF">EYB58_22785</name>
</gene>
<accession>A0A328F7S9</accession>
<reference evidence="2 3" key="1">
    <citation type="submission" date="2018-06" db="EMBL/GenBank/DDBJ databases">
        <title>Complete Genome Sequence of Desulfobacter hydrogenophilus (DSM3380).</title>
        <authorList>
            <person name="Marietou A."/>
            <person name="Schreiber L."/>
            <person name="Marshall I."/>
            <person name="Jorgensen B."/>
        </authorList>
    </citation>
    <scope>NUCLEOTIDE SEQUENCE [LARGE SCALE GENOMIC DNA]</scope>
    <source>
        <strain evidence="2 3">DSM 3380</strain>
    </source>
</reference>
<name>A0A328F7S9_9BACT</name>